<name>A0A7M7JS92_VARDE</name>
<organism evidence="2 3">
    <name type="scientific">Varroa destructor</name>
    <name type="common">Honeybee mite</name>
    <dbReference type="NCBI Taxonomy" id="109461"/>
    <lineage>
        <taxon>Eukaryota</taxon>
        <taxon>Metazoa</taxon>
        <taxon>Ecdysozoa</taxon>
        <taxon>Arthropoda</taxon>
        <taxon>Chelicerata</taxon>
        <taxon>Arachnida</taxon>
        <taxon>Acari</taxon>
        <taxon>Parasitiformes</taxon>
        <taxon>Mesostigmata</taxon>
        <taxon>Gamasina</taxon>
        <taxon>Dermanyssoidea</taxon>
        <taxon>Varroidae</taxon>
        <taxon>Varroa</taxon>
    </lineage>
</organism>
<evidence type="ECO:0008006" key="4">
    <source>
        <dbReference type="Google" id="ProtNLM"/>
    </source>
</evidence>
<dbReference type="InterPro" id="IPR014752">
    <property type="entry name" value="Arrestin-like_C"/>
</dbReference>
<dbReference type="KEGG" id="vde:111248260"/>
<dbReference type="RefSeq" id="XP_022656020.1">
    <property type="nucleotide sequence ID" value="XM_022800285.1"/>
</dbReference>
<evidence type="ECO:0000313" key="2">
    <source>
        <dbReference type="EnsemblMetazoa" id="XP_022656020"/>
    </source>
</evidence>
<protein>
    <recommendedName>
        <fullName evidence="4">Down syndrome critical region protein 3</fullName>
    </recommendedName>
</protein>
<evidence type="ECO:0000313" key="3">
    <source>
        <dbReference type="Proteomes" id="UP000594260"/>
    </source>
</evidence>
<accession>A0A7M7JS92</accession>
<dbReference type="InterPro" id="IPR028934">
    <property type="entry name" value="Vps26-related"/>
</dbReference>
<dbReference type="OMA" id="CVTMPIT"/>
<dbReference type="EnsemblMetazoa" id="XM_022800285">
    <property type="protein sequence ID" value="XP_022656020"/>
    <property type="gene ID" value="LOC111248260"/>
</dbReference>
<dbReference type="Pfam" id="PF03643">
    <property type="entry name" value="Vps26"/>
    <property type="match status" value="1"/>
</dbReference>
<dbReference type="InParanoid" id="A0A7M7JS92"/>
<dbReference type="InterPro" id="IPR014756">
    <property type="entry name" value="Ig_E-set"/>
</dbReference>
<dbReference type="GeneID" id="111248260"/>
<sequence length="299" mass="33859">MTLLDIRLKRANKTYFEDETVSGLIVVDSNSEVKHDGLVITVEGVVKMELSPKSVGLLEALVSSVRPIPLSFCTIDVLKPGKLPAGCNRFPFEFPLRSLKANRPLFETYHGVFINIQYFIKAELRRSKLYSKTIMRSQELMLEYKLESAERANNRPVNINISPESLQNVFDRSKVPSFSIHGRIDSTQCRITHPLTGVICVEHCDTKIRSIELQLIRVETCGCAEGYSRDATEIQNVQIGEGDVCRGVNLPLHMVFPRLFTCPTLVTSNFKIEFEVNVVIVFEDNHLITENYPIKLTRA</sequence>
<comment type="similarity">
    <text evidence="1">Belongs to the VPS26 family.</text>
</comment>
<dbReference type="OrthoDB" id="10263384at2759"/>
<dbReference type="FunCoup" id="A0A7M7JS92">
    <property type="interactions" value="1289"/>
</dbReference>
<keyword evidence="3" id="KW-1185">Reference proteome</keyword>
<dbReference type="PANTHER" id="PTHR12233">
    <property type="entry name" value="VACUOLAR PROTEIN SORTING 26 RELATED"/>
    <property type="match status" value="1"/>
</dbReference>
<dbReference type="FunFam" id="2.60.40.640:FF:000008">
    <property type="entry name" value="Down syndrome critical region protein 3"/>
    <property type="match status" value="1"/>
</dbReference>
<dbReference type="AlphaFoldDB" id="A0A7M7JS92"/>
<dbReference type="SUPFAM" id="SSF81296">
    <property type="entry name" value="E set domains"/>
    <property type="match status" value="1"/>
</dbReference>
<dbReference type="Gene3D" id="2.60.40.640">
    <property type="match status" value="2"/>
</dbReference>
<dbReference type="Proteomes" id="UP000594260">
    <property type="component" value="Unplaced"/>
</dbReference>
<dbReference type="GO" id="GO:0006886">
    <property type="term" value="P:intracellular protein transport"/>
    <property type="evidence" value="ECO:0007669"/>
    <property type="project" value="InterPro"/>
</dbReference>
<reference evidence="2" key="1">
    <citation type="submission" date="2021-01" db="UniProtKB">
        <authorList>
            <consortium name="EnsemblMetazoa"/>
        </authorList>
    </citation>
    <scope>IDENTIFICATION</scope>
</reference>
<evidence type="ECO:0000256" key="1">
    <source>
        <dbReference type="ARBA" id="ARBA00009100"/>
    </source>
</evidence>
<proteinExistence type="inferred from homology"/>